<dbReference type="FunFam" id="1.10.600.10:FF:000020">
    <property type="entry name" value="Phytoene synthase"/>
    <property type="match status" value="1"/>
</dbReference>
<dbReference type="InterPro" id="IPR008949">
    <property type="entry name" value="Isoprenoid_synthase_dom_sf"/>
</dbReference>
<evidence type="ECO:0000256" key="4">
    <source>
        <dbReference type="ARBA" id="ARBA00022746"/>
    </source>
</evidence>
<dbReference type="CDD" id="cd00683">
    <property type="entry name" value="Trans_IPPS_HH"/>
    <property type="match status" value="1"/>
</dbReference>
<evidence type="ECO:0000256" key="2">
    <source>
        <dbReference type="ARBA" id="ARBA00006251"/>
    </source>
</evidence>
<dbReference type="SFLD" id="SFLDS00005">
    <property type="entry name" value="Isoprenoid_Synthase_Type_I"/>
    <property type="match status" value="1"/>
</dbReference>
<dbReference type="PROSITE" id="PS01045">
    <property type="entry name" value="SQUALEN_PHYTOEN_SYN_2"/>
    <property type="match status" value="1"/>
</dbReference>
<organism evidence="6 7">
    <name type="scientific">Thermus thermophilus</name>
    <dbReference type="NCBI Taxonomy" id="274"/>
    <lineage>
        <taxon>Bacteria</taxon>
        <taxon>Thermotogati</taxon>
        <taxon>Deinococcota</taxon>
        <taxon>Deinococci</taxon>
        <taxon>Thermales</taxon>
        <taxon>Thermaceae</taxon>
        <taxon>Thermus</taxon>
    </lineage>
</organism>
<dbReference type="GO" id="GO:0051996">
    <property type="term" value="F:squalene synthase [NAD(P)H] activity"/>
    <property type="evidence" value="ECO:0007669"/>
    <property type="project" value="InterPro"/>
</dbReference>
<proteinExistence type="inferred from homology"/>
<dbReference type="SFLD" id="SFLDG01018">
    <property type="entry name" value="Squalene/Phytoene_Synthase_Lik"/>
    <property type="match status" value="1"/>
</dbReference>
<dbReference type="InterPro" id="IPR019845">
    <property type="entry name" value="Squalene/phytoene_synthase_CS"/>
</dbReference>
<evidence type="ECO:0000313" key="6">
    <source>
        <dbReference type="EMBL" id="VCU54827.1"/>
    </source>
</evidence>
<sequence>MKMPASMEPDWKALLRVLRAHSATFYLGSLLFPKEARKGAWAVYAACRLGDEAVDGEGGGPEALEAWWAGVERAYRGRPLAEWEKGLAWALERWDIPFEAFLHMREGFQTDLGPVRLGTEAELLRYCYQVAGTVGRMMTPIAGGGKEAEARAVKLGQAMQLTNILRDVGEDLERDRVYLPLDLLRAHGVEVEDLRAGRVTPGYRALMAHLEGKARALYREGLAGLGHLKVGRAAIALAALQYRGILDKLRLSGYDNLGRRAHLKAWERALLLPKAFLAARFPPRPEGSP</sequence>
<accession>A0A3P4AUP2</accession>
<evidence type="ECO:0000313" key="7">
    <source>
        <dbReference type="Proteomes" id="UP000279841"/>
    </source>
</evidence>
<dbReference type="PROSITE" id="PS01044">
    <property type="entry name" value="SQUALEN_PHYTOEN_SYN_1"/>
    <property type="match status" value="1"/>
</dbReference>
<dbReference type="InterPro" id="IPR044843">
    <property type="entry name" value="Trans_IPPS_bact-type"/>
</dbReference>
<dbReference type="InterPro" id="IPR033904">
    <property type="entry name" value="Trans_IPPS_HH"/>
</dbReference>
<dbReference type="Pfam" id="PF00494">
    <property type="entry name" value="SQS_PSY"/>
    <property type="match status" value="1"/>
</dbReference>
<evidence type="ECO:0000256" key="5">
    <source>
        <dbReference type="ARBA" id="ARBA00053028"/>
    </source>
</evidence>
<dbReference type="PANTHER" id="PTHR31480">
    <property type="entry name" value="BIFUNCTIONAL LYCOPENE CYCLASE/PHYTOENE SYNTHASE"/>
    <property type="match status" value="1"/>
</dbReference>
<dbReference type="Proteomes" id="UP000279841">
    <property type="component" value="Plasmid 4"/>
</dbReference>
<geneLocation type="plasmid" evidence="6 7">
    <name>4</name>
</geneLocation>
<comment type="pathway">
    <text evidence="1">Carotenoid biosynthesis; phytoene biosynthesis.</text>
</comment>
<dbReference type="SUPFAM" id="SSF48576">
    <property type="entry name" value="Terpenoid synthases"/>
    <property type="match status" value="1"/>
</dbReference>
<keyword evidence="3" id="KW-0808">Transferase</keyword>
<dbReference type="GO" id="GO:0004311">
    <property type="term" value="F:geranylgeranyl diphosphate synthase activity"/>
    <property type="evidence" value="ECO:0007669"/>
    <property type="project" value="InterPro"/>
</dbReference>
<gene>
    <name evidence="6" type="primary">crtB</name>
    <name evidence="6" type="ORF">TTHNP4_00235</name>
</gene>
<comment type="similarity">
    <text evidence="2">Belongs to the phytoene/squalene synthase family.</text>
</comment>
<dbReference type="EMBL" id="LR027520">
    <property type="protein sequence ID" value="VCU54827.1"/>
    <property type="molecule type" value="Genomic_DNA"/>
</dbReference>
<comment type="cofactor">
    <cofactor evidence="5">
        <name>ATP</name>
        <dbReference type="ChEBI" id="CHEBI:30616"/>
    </cofactor>
</comment>
<name>A0A3P4AUP2_THETH</name>
<protein>
    <submittedName>
        <fullName evidence="6">All-trans-phytoene synthase</fullName>
    </submittedName>
</protein>
<keyword evidence="4" id="KW-0125">Carotenoid biosynthesis</keyword>
<dbReference type="InterPro" id="IPR002060">
    <property type="entry name" value="Squ/phyt_synthse"/>
</dbReference>
<dbReference type="GO" id="GO:0016117">
    <property type="term" value="P:carotenoid biosynthetic process"/>
    <property type="evidence" value="ECO:0007669"/>
    <property type="project" value="UniProtKB-KW"/>
</dbReference>
<evidence type="ECO:0000256" key="1">
    <source>
        <dbReference type="ARBA" id="ARBA00004684"/>
    </source>
</evidence>
<evidence type="ECO:0000256" key="3">
    <source>
        <dbReference type="ARBA" id="ARBA00022679"/>
    </source>
</evidence>
<dbReference type="SFLD" id="SFLDG01212">
    <property type="entry name" value="Phytoene_synthase_like"/>
    <property type="match status" value="1"/>
</dbReference>
<keyword evidence="6" id="KW-0614">Plasmid</keyword>
<dbReference type="Gene3D" id="1.10.600.10">
    <property type="entry name" value="Farnesyl Diphosphate Synthase"/>
    <property type="match status" value="1"/>
</dbReference>
<dbReference type="AlphaFoldDB" id="A0A3P4AUP2"/>
<reference evidence="6 7" key="1">
    <citation type="submission" date="2018-10" db="EMBL/GenBank/DDBJ databases">
        <authorList>
            <person name="Peiro R."/>
            <person name="Begona"/>
            <person name="Cbmso G."/>
            <person name="Lopez M."/>
            <person name="Gonzalez S."/>
            <person name="Sacristan E."/>
            <person name="Castillo E."/>
        </authorList>
    </citation>
    <scope>NUCLEOTIDE SEQUENCE [LARGE SCALE GENOMIC DNA]</scope>
    <source>
        <strain evidence="6">TTHNAR1</strain>
        <plasmid evidence="7">4</plasmid>
    </source>
</reference>